<organism evidence="4 5">
    <name type="scientific">Calidifontibacter indicus</name>
    <dbReference type="NCBI Taxonomy" id="419650"/>
    <lineage>
        <taxon>Bacteria</taxon>
        <taxon>Bacillati</taxon>
        <taxon>Actinomycetota</taxon>
        <taxon>Actinomycetes</taxon>
        <taxon>Micrococcales</taxon>
        <taxon>Dermacoccaceae</taxon>
        <taxon>Calidifontibacter</taxon>
    </lineage>
</organism>
<gene>
    <name evidence="4" type="ORF">DFJ65_1254</name>
</gene>
<reference evidence="4 5" key="1">
    <citation type="submission" date="2018-08" db="EMBL/GenBank/DDBJ databases">
        <title>Sequencing the genomes of 1000 actinobacteria strains.</title>
        <authorList>
            <person name="Klenk H.-P."/>
        </authorList>
    </citation>
    <scope>NUCLEOTIDE SEQUENCE [LARGE SCALE GENOMIC DNA]</scope>
    <source>
        <strain evidence="4 5">DSM 22967</strain>
    </source>
</reference>
<name>A0A3D9ULN4_9MICO</name>
<dbReference type="InterPro" id="IPR041698">
    <property type="entry name" value="Methyltransf_25"/>
</dbReference>
<sequence>MRWDAKQYEKFDNHRTRPFGDLLNRVPLQAPTRIVDLGCGNGLATLSMLDRWPAARITGVDSSEPMLAAARDHDTDGRVEWVNQDVSQWVPTAEVDLVVTNATLQWVPGHEAMIERWMDALPVGGAFAMQVPGNFTAESHRIIREVVHEHPRASVLVPLLRHDPVLSPQGYADLLAGRCGHVDAWETTYVQILDPEGAQQNPVLEWVKGTALRPILDRLEPDEIDPFLGGLGARLAEAYPRRPYGVQFPFRRIFADGVKGDPR</sequence>
<dbReference type="AlphaFoldDB" id="A0A3D9ULN4"/>
<evidence type="ECO:0000256" key="1">
    <source>
        <dbReference type="ARBA" id="ARBA00022603"/>
    </source>
</evidence>
<protein>
    <submittedName>
        <fullName evidence="4">Trans-aconitate 2-methyltransferase</fullName>
    </submittedName>
</protein>
<dbReference type="InterPro" id="IPR023149">
    <property type="entry name" value="Trans_acon_MeTrfase_C"/>
</dbReference>
<dbReference type="Proteomes" id="UP000256253">
    <property type="component" value="Unassembled WGS sequence"/>
</dbReference>
<dbReference type="PANTHER" id="PTHR43861">
    <property type="entry name" value="TRANS-ACONITATE 2-METHYLTRANSFERASE-RELATED"/>
    <property type="match status" value="1"/>
</dbReference>
<dbReference type="PANTHER" id="PTHR43861:SF1">
    <property type="entry name" value="TRANS-ACONITATE 2-METHYLTRANSFERASE"/>
    <property type="match status" value="1"/>
</dbReference>
<dbReference type="InterPro" id="IPR029063">
    <property type="entry name" value="SAM-dependent_MTases_sf"/>
</dbReference>
<dbReference type="Gene3D" id="3.40.50.150">
    <property type="entry name" value="Vaccinia Virus protein VP39"/>
    <property type="match status" value="1"/>
</dbReference>
<dbReference type="GO" id="GO:0032259">
    <property type="term" value="P:methylation"/>
    <property type="evidence" value="ECO:0007669"/>
    <property type="project" value="UniProtKB-KW"/>
</dbReference>
<dbReference type="Gene3D" id="1.10.150.290">
    <property type="entry name" value="S-adenosyl-L-methionine-dependent methyltransferases"/>
    <property type="match status" value="1"/>
</dbReference>
<evidence type="ECO:0000313" key="4">
    <source>
        <dbReference type="EMBL" id="REF30256.1"/>
    </source>
</evidence>
<evidence type="ECO:0000256" key="2">
    <source>
        <dbReference type="ARBA" id="ARBA00022679"/>
    </source>
</evidence>
<dbReference type="OrthoDB" id="9795085at2"/>
<feature type="domain" description="Methyltransferase" evidence="3">
    <location>
        <begin position="34"/>
        <end position="125"/>
    </location>
</feature>
<keyword evidence="1 4" id="KW-0489">Methyltransferase</keyword>
<dbReference type="RefSeq" id="WP_115922271.1">
    <property type="nucleotide sequence ID" value="NZ_QTUA01000001.1"/>
</dbReference>
<comment type="caution">
    <text evidence="4">The sequence shown here is derived from an EMBL/GenBank/DDBJ whole genome shotgun (WGS) entry which is preliminary data.</text>
</comment>
<keyword evidence="2 4" id="KW-0808">Transferase</keyword>
<evidence type="ECO:0000313" key="5">
    <source>
        <dbReference type="Proteomes" id="UP000256253"/>
    </source>
</evidence>
<dbReference type="SUPFAM" id="SSF53335">
    <property type="entry name" value="S-adenosyl-L-methionine-dependent methyltransferases"/>
    <property type="match status" value="1"/>
</dbReference>
<evidence type="ECO:0000259" key="3">
    <source>
        <dbReference type="Pfam" id="PF13649"/>
    </source>
</evidence>
<dbReference type="Pfam" id="PF13649">
    <property type="entry name" value="Methyltransf_25"/>
    <property type="match status" value="1"/>
</dbReference>
<proteinExistence type="predicted"/>
<dbReference type="GO" id="GO:0030798">
    <property type="term" value="F:trans-aconitate 2-methyltransferase activity"/>
    <property type="evidence" value="ECO:0007669"/>
    <property type="project" value="InterPro"/>
</dbReference>
<accession>A0A3D9ULN4</accession>
<dbReference type="EMBL" id="QTUA01000001">
    <property type="protein sequence ID" value="REF30256.1"/>
    <property type="molecule type" value="Genomic_DNA"/>
</dbReference>
<dbReference type="CDD" id="cd02440">
    <property type="entry name" value="AdoMet_MTases"/>
    <property type="match status" value="1"/>
</dbReference>
<keyword evidence="5" id="KW-1185">Reference proteome</keyword>